<dbReference type="EMBL" id="JAEOAH010000059">
    <property type="protein sequence ID" value="MBK3497277.1"/>
    <property type="molecule type" value="Genomic_DNA"/>
</dbReference>
<gene>
    <name evidence="2" type="ORF">JFL43_21095</name>
</gene>
<name>A0ABS1HDW2_9BACL</name>
<sequence>MICKTRTDGLQIAGLQALYERLDAGHLKKDVVLSKWQSAKFGVIGEERITELFYTYHFPFNYRILHDVSLSSSGKFQVDTLMLTPYFAVILESKNISGVLRFETKPDRLVRTLKNGQLDVFENPAVQVERNMYLLEDWLLARGLDVPVFGAIVLTGNYQQVELAPEYVPVIFTKTIPVFLRKLDRQRSYLSLDQLDWLVQELIASHRAFMPFPMCTRWGIDITELRSGVKCTECGRFGMERIKRTWECPICKHRDAKAHEHTIRDWFMLVSKTITNKECRQFLHIDHHQTASRILNCMELIVKGVGKGTTYEMKF</sequence>
<evidence type="ECO:0000313" key="3">
    <source>
        <dbReference type="Proteomes" id="UP000618943"/>
    </source>
</evidence>
<reference evidence="2 3" key="1">
    <citation type="submission" date="2020-12" db="EMBL/GenBank/DDBJ databases">
        <title>YIM B01967 draft genome.</title>
        <authorList>
            <person name="Yan X."/>
        </authorList>
    </citation>
    <scope>NUCLEOTIDE SEQUENCE [LARGE SCALE GENOMIC DNA]</scope>
    <source>
        <strain evidence="2 3">YIM B01967</strain>
    </source>
</reference>
<organism evidence="2 3">
    <name type="scientific">Viridibacillus soli</name>
    <dbReference type="NCBI Taxonomy" id="2798301"/>
    <lineage>
        <taxon>Bacteria</taxon>
        <taxon>Bacillati</taxon>
        <taxon>Bacillota</taxon>
        <taxon>Bacilli</taxon>
        <taxon>Bacillales</taxon>
        <taxon>Caryophanaceae</taxon>
        <taxon>Viridibacillus</taxon>
    </lineage>
</organism>
<keyword evidence="3" id="KW-1185">Reference proteome</keyword>
<proteinExistence type="predicted"/>
<feature type="domain" description="NERD" evidence="1">
    <location>
        <begin position="41"/>
        <end position="158"/>
    </location>
</feature>
<dbReference type="RefSeq" id="WP_200750572.1">
    <property type="nucleotide sequence ID" value="NZ_JAEOAH010000059.1"/>
</dbReference>
<dbReference type="Pfam" id="PF08378">
    <property type="entry name" value="NERD"/>
    <property type="match status" value="1"/>
</dbReference>
<dbReference type="PROSITE" id="PS50965">
    <property type="entry name" value="NERD"/>
    <property type="match status" value="1"/>
</dbReference>
<evidence type="ECO:0000313" key="2">
    <source>
        <dbReference type="EMBL" id="MBK3497277.1"/>
    </source>
</evidence>
<protein>
    <submittedName>
        <fullName evidence="2">NERD domain-containing protein</fullName>
    </submittedName>
</protein>
<evidence type="ECO:0000259" key="1">
    <source>
        <dbReference type="PROSITE" id="PS50965"/>
    </source>
</evidence>
<accession>A0ABS1HDW2</accession>
<dbReference type="InterPro" id="IPR011528">
    <property type="entry name" value="NERD"/>
</dbReference>
<comment type="caution">
    <text evidence="2">The sequence shown here is derived from an EMBL/GenBank/DDBJ whole genome shotgun (WGS) entry which is preliminary data.</text>
</comment>
<dbReference type="Proteomes" id="UP000618943">
    <property type="component" value="Unassembled WGS sequence"/>
</dbReference>